<comment type="pathway">
    <text evidence="1 9">Pyrimidine metabolism; CTP biosynthesis via de novo pathway; CTP from UDP: step 2/2.</text>
</comment>
<comment type="catalytic activity">
    <reaction evidence="8 9">
        <text>UTP + L-glutamine + ATP + H2O = CTP + L-glutamate + ADP + phosphate + 2 H(+)</text>
        <dbReference type="Rhea" id="RHEA:26426"/>
        <dbReference type="ChEBI" id="CHEBI:15377"/>
        <dbReference type="ChEBI" id="CHEBI:15378"/>
        <dbReference type="ChEBI" id="CHEBI:29985"/>
        <dbReference type="ChEBI" id="CHEBI:30616"/>
        <dbReference type="ChEBI" id="CHEBI:37563"/>
        <dbReference type="ChEBI" id="CHEBI:43474"/>
        <dbReference type="ChEBI" id="CHEBI:46398"/>
        <dbReference type="ChEBI" id="CHEBI:58359"/>
        <dbReference type="ChEBI" id="CHEBI:456216"/>
        <dbReference type="EC" id="6.3.4.2"/>
    </reaction>
</comment>
<feature type="active site" evidence="9">
    <location>
        <position position="516"/>
    </location>
</feature>
<dbReference type="Pfam" id="PF06418">
    <property type="entry name" value="CTP_synth_N"/>
    <property type="match status" value="1"/>
</dbReference>
<dbReference type="Pfam" id="PF00117">
    <property type="entry name" value="GATase"/>
    <property type="match status" value="1"/>
</dbReference>
<comment type="function">
    <text evidence="9">Catalyzes the ATP-dependent amination of UTP to CTP with either L-glutamine or ammonia as the source of nitrogen. Regulates intracellular CTP levels through interactions with the four ribonucleotide triphosphates.</text>
</comment>
<evidence type="ECO:0000256" key="4">
    <source>
        <dbReference type="ARBA" id="ARBA00022741"/>
    </source>
</evidence>
<feature type="binding site" evidence="9">
    <location>
        <position position="71"/>
    </location>
    <ligand>
        <name>Mg(2+)</name>
        <dbReference type="ChEBI" id="CHEBI:18420"/>
    </ligand>
</feature>
<dbReference type="SUPFAM" id="SSF52540">
    <property type="entry name" value="P-loop containing nucleoside triphosphate hydrolases"/>
    <property type="match status" value="1"/>
</dbReference>
<reference evidence="12 13" key="1">
    <citation type="submission" date="2022-02" db="EMBL/GenBank/DDBJ databases">
        <title>Study of halophilic communities from a Mexican lake.</title>
        <authorList>
            <person name="Hernandez-Soto L.M."/>
            <person name="Martinez-Abarca F."/>
            <person name="Ramirez-Saad H.C."/>
            <person name="Aguirre-Garrido J.F."/>
        </authorList>
    </citation>
    <scope>NUCLEOTIDE SEQUENCE [LARGE SCALE GENOMIC DNA]</scope>
    <source>
        <strain evidence="12 13">Hjan13</strain>
    </source>
</reference>
<evidence type="ECO:0000256" key="9">
    <source>
        <dbReference type="HAMAP-Rule" id="MF_01227"/>
    </source>
</evidence>
<feature type="binding site" evidence="9">
    <location>
        <position position="402"/>
    </location>
    <ligand>
        <name>L-glutamine</name>
        <dbReference type="ChEBI" id="CHEBI:58359"/>
    </ligand>
</feature>
<evidence type="ECO:0000256" key="7">
    <source>
        <dbReference type="ARBA" id="ARBA00022975"/>
    </source>
</evidence>
<comment type="activity regulation">
    <text evidence="9">Allosterically activated by GTP, when glutamine is the substrate; GTP has no effect on the reaction when ammonia is the substrate. The allosteric effector GTP functions by stabilizing the protein conformation that binds the tetrahedral intermediate(s) formed during glutamine hydrolysis. Inhibited by the product CTP, via allosteric rather than competitive inhibition.</text>
</comment>
<dbReference type="CDD" id="cd01746">
    <property type="entry name" value="GATase1_CTP_Synthase"/>
    <property type="match status" value="1"/>
</dbReference>
<comment type="miscellaneous">
    <text evidence="9">CTPSs have evolved a hybrid strategy for distinguishing between UTP and CTP. The overlapping regions of the product feedback inhibitory and substrate sites recognize a common feature in both compounds, the triphosphate moiety. To differentiate isosteric substrate and product pyrimidine rings, an additional pocket far from the expected kinase/ligase catalytic site, specifically recognizes the cytosine and ribose portions of the product inhibitor.</text>
</comment>
<comment type="catalytic activity">
    <reaction evidence="9">
        <text>UTP + NH4(+) + ATP = CTP + ADP + phosphate + 2 H(+)</text>
        <dbReference type="Rhea" id="RHEA:16597"/>
        <dbReference type="ChEBI" id="CHEBI:15378"/>
        <dbReference type="ChEBI" id="CHEBI:28938"/>
        <dbReference type="ChEBI" id="CHEBI:30616"/>
        <dbReference type="ChEBI" id="CHEBI:37563"/>
        <dbReference type="ChEBI" id="CHEBI:43474"/>
        <dbReference type="ChEBI" id="CHEBI:46398"/>
        <dbReference type="ChEBI" id="CHEBI:456216"/>
    </reaction>
</comment>
<dbReference type="InterPro" id="IPR004468">
    <property type="entry name" value="CTP_synthase"/>
</dbReference>
<keyword evidence="5 9" id="KW-0067">ATP-binding</keyword>
<evidence type="ECO:0000256" key="2">
    <source>
        <dbReference type="ARBA" id="ARBA00007533"/>
    </source>
</evidence>
<sequence length="551" mass="60983">MTRYIFVTGGVVSSLGKGIASASLAAILEARGLKVTMLKLDPYINVDPGTMSPFQHGEVFVTEDGAETDLDLGHYERFIRTKMTQRNNFTTGRVYEHVLRKERRGDYLGGTVQVIPHITDEIKQRVYAGGEGFDVALVEIGGTVGDIESLPFLESIRQIRSEQGANRALFMHLTLVPYIKTAGETKTKPTQHSVKELRSIGIQPDILICRSEVELEESERRKIALFTNVEERAVVPLQDADTIYRIPLMLHEHGLDDIVCDKLRLEAGPADLSEWVKVLDAKLNPLKSVSIAMVGKYMELLDAYKSLNEALTHAGIQGRIKVNIDFVDSEDIERHGTERLAGKDAILVPGGFGERGVEGKIMTAQFARENKVPYLGICLGMQVAVIEFARHVAGWKDANSTEFTHDTQHPVVGLITEWLNAEGKIELRDAASDLGGTMRLGGQVCRLASGSKAREAYGADEIVERHRHRFEVNNQFIDDLEKAGLVISGKSVDQSLVEMVELADHPWYVACQFHPEFTSTPRDGHPLFSGFINAAVEHKAARARAHAAPQE</sequence>
<organism evidence="12 13">
    <name type="scientific">Vreelandella janggokensis</name>
    <dbReference type="NCBI Taxonomy" id="370767"/>
    <lineage>
        <taxon>Bacteria</taxon>
        <taxon>Pseudomonadati</taxon>
        <taxon>Pseudomonadota</taxon>
        <taxon>Gammaproteobacteria</taxon>
        <taxon>Oceanospirillales</taxon>
        <taxon>Halomonadaceae</taxon>
        <taxon>Vreelandella</taxon>
    </lineage>
</organism>
<dbReference type="Proteomes" id="UP001321125">
    <property type="component" value="Unassembled WGS sequence"/>
</dbReference>
<feature type="binding site" evidence="9">
    <location>
        <begin position="14"/>
        <end position="19"/>
    </location>
    <ligand>
        <name>ATP</name>
        <dbReference type="ChEBI" id="CHEBI:30616"/>
    </ligand>
</feature>
<proteinExistence type="inferred from homology"/>
<dbReference type="NCBIfam" id="NF003792">
    <property type="entry name" value="PRK05380.1"/>
    <property type="match status" value="1"/>
</dbReference>
<evidence type="ECO:0000313" key="13">
    <source>
        <dbReference type="Proteomes" id="UP001321125"/>
    </source>
</evidence>
<evidence type="ECO:0000256" key="1">
    <source>
        <dbReference type="ARBA" id="ARBA00005171"/>
    </source>
</evidence>
<keyword evidence="9" id="KW-0460">Magnesium</keyword>
<keyword evidence="13" id="KW-1185">Reference proteome</keyword>
<feature type="binding site" evidence="9">
    <location>
        <begin position="146"/>
        <end position="148"/>
    </location>
    <ligand>
        <name>CTP</name>
        <dbReference type="ChEBI" id="CHEBI:37563"/>
        <note>allosteric inhibitor</note>
    </ligand>
</feature>
<feature type="binding site" evidence="9">
    <location>
        <position position="222"/>
    </location>
    <ligand>
        <name>UTP</name>
        <dbReference type="ChEBI" id="CHEBI:46398"/>
    </ligand>
</feature>
<dbReference type="InterPro" id="IPR017456">
    <property type="entry name" value="CTP_synthase_N"/>
</dbReference>
<comment type="similarity">
    <text evidence="2 9">Belongs to the CTP synthase family.</text>
</comment>
<comment type="subunit">
    <text evidence="9">Homotetramer.</text>
</comment>
<feature type="active site" description="Nucleophile; for glutamine hydrolysis" evidence="9">
    <location>
        <position position="378"/>
    </location>
</feature>
<accession>A0ABT4ISS9</accession>
<keyword evidence="7 9" id="KW-0665">Pyrimidine biosynthesis</keyword>
<dbReference type="EMBL" id="JAKNQU010000001">
    <property type="protein sequence ID" value="MCZ0926074.1"/>
    <property type="molecule type" value="Genomic_DNA"/>
</dbReference>
<dbReference type="PANTHER" id="PTHR11550:SF0">
    <property type="entry name" value="CTP SYNTHASE-RELATED"/>
    <property type="match status" value="1"/>
</dbReference>
<dbReference type="InterPro" id="IPR017926">
    <property type="entry name" value="GATASE"/>
</dbReference>
<comment type="caution">
    <text evidence="9">Lacks conserved residue(s) required for the propagation of feature annotation.</text>
</comment>
<comment type="caution">
    <text evidence="12">The sequence shown here is derived from an EMBL/GenBank/DDBJ whole genome shotgun (WGS) entry which is preliminary data.</text>
</comment>
<evidence type="ECO:0000259" key="10">
    <source>
        <dbReference type="Pfam" id="PF00117"/>
    </source>
</evidence>
<dbReference type="Gene3D" id="3.40.50.880">
    <property type="match status" value="1"/>
</dbReference>
<dbReference type="EC" id="6.3.4.2" evidence="9"/>
<feature type="binding site" evidence="9">
    <location>
        <position position="240"/>
    </location>
    <ligand>
        <name>ATP</name>
        <dbReference type="ChEBI" id="CHEBI:30616"/>
    </ligand>
</feature>
<dbReference type="InterPro" id="IPR029062">
    <property type="entry name" value="Class_I_gatase-like"/>
</dbReference>
<gene>
    <name evidence="9" type="primary">pyrG</name>
    <name evidence="12" type="ORF">L0635_03145</name>
</gene>
<feature type="binding site" evidence="9">
    <location>
        <position position="469"/>
    </location>
    <ligand>
        <name>L-glutamine</name>
        <dbReference type="ChEBI" id="CHEBI:58359"/>
    </ligand>
</feature>
<dbReference type="CDD" id="cd03113">
    <property type="entry name" value="CTPS_N"/>
    <property type="match status" value="1"/>
</dbReference>
<keyword evidence="3 9" id="KW-0436">Ligase</keyword>
<feature type="binding site" evidence="9">
    <location>
        <position position="139"/>
    </location>
    <ligand>
        <name>Mg(2+)</name>
        <dbReference type="ChEBI" id="CHEBI:18420"/>
    </ligand>
</feature>
<dbReference type="SUPFAM" id="SSF52317">
    <property type="entry name" value="Class I glutamine amidotransferase-like"/>
    <property type="match status" value="1"/>
</dbReference>
<keyword evidence="6 9" id="KW-0315">Glutamine amidotransferase</keyword>
<dbReference type="PROSITE" id="PS51273">
    <property type="entry name" value="GATASE_TYPE_1"/>
    <property type="match status" value="1"/>
</dbReference>
<feature type="binding site" evidence="9">
    <location>
        <position position="222"/>
    </location>
    <ligand>
        <name>CTP</name>
        <dbReference type="ChEBI" id="CHEBI:37563"/>
        <note>allosteric inhibitor</note>
    </ligand>
</feature>
<dbReference type="PANTHER" id="PTHR11550">
    <property type="entry name" value="CTP SYNTHASE"/>
    <property type="match status" value="1"/>
</dbReference>
<evidence type="ECO:0000313" key="12">
    <source>
        <dbReference type="EMBL" id="MCZ0926074.1"/>
    </source>
</evidence>
<feature type="active site" evidence="9">
    <location>
        <position position="514"/>
    </location>
</feature>
<feature type="domain" description="CTP synthase N-terminal" evidence="11">
    <location>
        <begin position="3"/>
        <end position="265"/>
    </location>
</feature>
<evidence type="ECO:0000256" key="8">
    <source>
        <dbReference type="ARBA" id="ARBA00047781"/>
    </source>
</evidence>
<comment type="catalytic activity">
    <reaction evidence="9">
        <text>L-glutamine + H2O = L-glutamate + NH4(+)</text>
        <dbReference type="Rhea" id="RHEA:15889"/>
        <dbReference type="ChEBI" id="CHEBI:15377"/>
        <dbReference type="ChEBI" id="CHEBI:28938"/>
        <dbReference type="ChEBI" id="CHEBI:29985"/>
        <dbReference type="ChEBI" id="CHEBI:58359"/>
    </reaction>
</comment>
<feature type="region of interest" description="Amidoligase domain" evidence="9">
    <location>
        <begin position="1"/>
        <end position="265"/>
    </location>
</feature>
<dbReference type="RefSeq" id="WP_085918912.1">
    <property type="nucleotide sequence ID" value="NZ_JAKNQT010000004.1"/>
</dbReference>
<keyword evidence="9" id="KW-0479">Metal-binding</keyword>
<evidence type="ECO:0000259" key="11">
    <source>
        <dbReference type="Pfam" id="PF06418"/>
    </source>
</evidence>
<dbReference type="HAMAP" id="MF_01227">
    <property type="entry name" value="PyrG"/>
    <property type="match status" value="1"/>
</dbReference>
<evidence type="ECO:0000256" key="5">
    <source>
        <dbReference type="ARBA" id="ARBA00022840"/>
    </source>
</evidence>
<feature type="binding site" evidence="9">
    <location>
        <position position="351"/>
    </location>
    <ligand>
        <name>L-glutamine</name>
        <dbReference type="ChEBI" id="CHEBI:58359"/>
    </ligand>
</feature>
<dbReference type="InterPro" id="IPR033828">
    <property type="entry name" value="GATase1_CTP_Synthase"/>
</dbReference>
<name>A0ABT4ISS9_9GAMM</name>
<feature type="binding site" evidence="9">
    <location>
        <begin position="186"/>
        <end position="191"/>
    </location>
    <ligand>
        <name>CTP</name>
        <dbReference type="ChEBI" id="CHEBI:37563"/>
        <note>allosteric inhibitor</note>
    </ligand>
</feature>
<feature type="binding site" evidence="9">
    <location>
        <position position="13"/>
    </location>
    <ligand>
        <name>UTP</name>
        <dbReference type="ChEBI" id="CHEBI:46398"/>
    </ligand>
</feature>
<dbReference type="GO" id="GO:0003883">
    <property type="term" value="F:CTP synthase activity"/>
    <property type="evidence" value="ECO:0007669"/>
    <property type="project" value="UniProtKB-EC"/>
</dbReference>
<dbReference type="Gene3D" id="3.40.50.300">
    <property type="entry name" value="P-loop containing nucleotide triphosphate hydrolases"/>
    <property type="match status" value="1"/>
</dbReference>
<keyword evidence="4 9" id="KW-0547">Nucleotide-binding</keyword>
<evidence type="ECO:0000256" key="3">
    <source>
        <dbReference type="ARBA" id="ARBA00022598"/>
    </source>
</evidence>
<protein>
    <recommendedName>
        <fullName evidence="9">CTP synthase</fullName>
        <ecNumber evidence="9">6.3.4.2</ecNumber>
    </recommendedName>
    <alternativeName>
        <fullName evidence="9">Cytidine 5'-triphosphate synthase</fullName>
    </alternativeName>
    <alternativeName>
        <fullName evidence="9">Cytidine triphosphate synthetase</fullName>
        <shortName evidence="9">CTP synthetase</shortName>
        <shortName evidence="9">CTPS</shortName>
    </alternativeName>
    <alternativeName>
        <fullName evidence="9">UTP--ammonia ligase</fullName>
    </alternativeName>
</protein>
<feature type="binding site" evidence="9">
    <location>
        <begin position="186"/>
        <end position="191"/>
    </location>
    <ligand>
        <name>UTP</name>
        <dbReference type="ChEBI" id="CHEBI:46398"/>
    </ligand>
</feature>
<dbReference type="NCBIfam" id="TIGR00337">
    <property type="entry name" value="PyrG"/>
    <property type="match status" value="1"/>
</dbReference>
<feature type="binding site" evidence="9">
    <location>
        <begin position="379"/>
        <end position="382"/>
    </location>
    <ligand>
        <name>L-glutamine</name>
        <dbReference type="ChEBI" id="CHEBI:58359"/>
    </ligand>
</feature>
<feature type="binding site" evidence="9">
    <location>
        <position position="13"/>
    </location>
    <ligand>
        <name>CTP</name>
        <dbReference type="ChEBI" id="CHEBI:37563"/>
        <note>allosteric inhibitor</note>
    </ligand>
</feature>
<evidence type="ECO:0000256" key="6">
    <source>
        <dbReference type="ARBA" id="ARBA00022962"/>
    </source>
</evidence>
<dbReference type="InterPro" id="IPR027417">
    <property type="entry name" value="P-loop_NTPase"/>
</dbReference>
<feature type="binding site" evidence="9">
    <location>
        <position position="71"/>
    </location>
    <ligand>
        <name>ATP</name>
        <dbReference type="ChEBI" id="CHEBI:30616"/>
    </ligand>
</feature>
<feature type="domain" description="Glutamine amidotransferase" evidence="10">
    <location>
        <begin position="300"/>
        <end position="533"/>
    </location>
</feature>